<reference evidence="9" key="1">
    <citation type="submission" date="2022-04" db="EMBL/GenBank/DDBJ databases">
        <title>Carnegiea gigantea Genome sequencing and assembly v2.</title>
        <authorList>
            <person name="Copetti D."/>
            <person name="Sanderson M.J."/>
            <person name="Burquez A."/>
            <person name="Wojciechowski M.F."/>
        </authorList>
    </citation>
    <scope>NUCLEOTIDE SEQUENCE</scope>
    <source>
        <strain evidence="9">SGP5-SGP5p</strain>
        <tissue evidence="9">Aerial part</tissue>
    </source>
</reference>
<dbReference type="GO" id="GO:0016020">
    <property type="term" value="C:membrane"/>
    <property type="evidence" value="ECO:0007669"/>
    <property type="project" value="UniProtKB-SubCell"/>
</dbReference>
<evidence type="ECO:0000256" key="1">
    <source>
        <dbReference type="ARBA" id="ARBA00002501"/>
    </source>
</evidence>
<comment type="subcellular location">
    <subcellularLocation>
        <location evidence="2">Membrane</location>
        <topology evidence="2">Multi-pass membrane protein</topology>
    </subcellularLocation>
</comment>
<dbReference type="GO" id="GO:0005794">
    <property type="term" value="C:Golgi apparatus"/>
    <property type="evidence" value="ECO:0007669"/>
    <property type="project" value="TreeGrafter"/>
</dbReference>
<evidence type="ECO:0000256" key="8">
    <source>
        <dbReference type="SAM" id="Phobius"/>
    </source>
</evidence>
<feature type="transmembrane region" description="Helical" evidence="8">
    <location>
        <begin position="186"/>
        <end position="204"/>
    </location>
</feature>
<feature type="transmembrane region" description="Helical" evidence="8">
    <location>
        <begin position="210"/>
        <end position="226"/>
    </location>
</feature>
<evidence type="ECO:0000256" key="6">
    <source>
        <dbReference type="ARBA" id="ARBA00023136"/>
    </source>
</evidence>
<dbReference type="AlphaFoldDB" id="A0A9Q1QRC9"/>
<accession>A0A9Q1QRC9</accession>
<comment type="similarity">
    <text evidence="3">Belongs to the PRA1 family.</text>
</comment>
<evidence type="ECO:0000256" key="3">
    <source>
        <dbReference type="ARBA" id="ARBA00006483"/>
    </source>
</evidence>
<proteinExistence type="inferred from homology"/>
<gene>
    <name evidence="9" type="ORF">Cgig2_000092</name>
</gene>
<evidence type="ECO:0000256" key="7">
    <source>
        <dbReference type="SAM" id="MobiDB-lite"/>
    </source>
</evidence>
<evidence type="ECO:0000256" key="2">
    <source>
        <dbReference type="ARBA" id="ARBA00004141"/>
    </source>
</evidence>
<keyword evidence="10" id="KW-1185">Reference proteome</keyword>
<dbReference type="InterPro" id="IPR004895">
    <property type="entry name" value="Prenylated_rab_accept_PRA1"/>
</dbReference>
<dbReference type="GO" id="GO:0016192">
    <property type="term" value="P:vesicle-mediated transport"/>
    <property type="evidence" value="ECO:0007669"/>
    <property type="project" value="TreeGrafter"/>
</dbReference>
<keyword evidence="4 8" id="KW-0812">Transmembrane</keyword>
<keyword evidence="5 8" id="KW-1133">Transmembrane helix</keyword>
<keyword evidence="6 8" id="KW-0472">Membrane</keyword>
<evidence type="ECO:0008006" key="11">
    <source>
        <dbReference type="Google" id="ProtNLM"/>
    </source>
</evidence>
<dbReference type="PANTHER" id="PTHR19317">
    <property type="entry name" value="PRENYLATED RAB ACCEPTOR 1-RELATED"/>
    <property type="match status" value="1"/>
</dbReference>
<organism evidence="9 10">
    <name type="scientific">Carnegiea gigantea</name>
    <dbReference type="NCBI Taxonomy" id="171969"/>
    <lineage>
        <taxon>Eukaryota</taxon>
        <taxon>Viridiplantae</taxon>
        <taxon>Streptophyta</taxon>
        <taxon>Embryophyta</taxon>
        <taxon>Tracheophyta</taxon>
        <taxon>Spermatophyta</taxon>
        <taxon>Magnoliopsida</taxon>
        <taxon>eudicotyledons</taxon>
        <taxon>Gunneridae</taxon>
        <taxon>Pentapetalae</taxon>
        <taxon>Caryophyllales</taxon>
        <taxon>Cactineae</taxon>
        <taxon>Cactaceae</taxon>
        <taxon>Cactoideae</taxon>
        <taxon>Echinocereeae</taxon>
        <taxon>Carnegiea</taxon>
    </lineage>
</organism>
<dbReference type="GO" id="GO:0005783">
    <property type="term" value="C:endoplasmic reticulum"/>
    <property type="evidence" value="ECO:0007669"/>
    <property type="project" value="TreeGrafter"/>
</dbReference>
<comment type="function">
    <text evidence="1">May be involved in both secretory and endocytic intracellular trafficking in the endosomal/prevacuolar compartments.</text>
</comment>
<dbReference type="PANTHER" id="PTHR19317:SF84">
    <property type="entry name" value="PRA1 FAMILY PROTEIN"/>
    <property type="match status" value="1"/>
</dbReference>
<sequence length="335" mass="37875">MEGSNQEMNKENIPPFITSMQKITNPTGFVRKKSNKCRKITPRKPLQDITHLFNSNSSGNWPRSRIHLLSLSSESKSRKRRALGDADPRRSAVCKFPRMNFSHQLFNFLSLHPLKSTPMSTEPTTATNYGTIPTTSPSGGVSYARAAAQTLLSYRRPWKELLSLSSLSLPTSYSESMLRIRRNIIYFRYNYSLIVLIIIFLSLLWHPISMIVFLVLFILWLFLYFSRDDPIQVYNRTIDDRFILLGLILVTILGLVFTHVGTNLLVSLIIGVAIVGIHASLRSVDDLFLDGEDIGGGGLVEGQPLRPKYVRDVGGVQNPGIVDMLNLSFVLEWKM</sequence>
<feature type="transmembrane region" description="Helical" evidence="8">
    <location>
        <begin position="264"/>
        <end position="281"/>
    </location>
</feature>
<evidence type="ECO:0000256" key="4">
    <source>
        <dbReference type="ARBA" id="ARBA00022692"/>
    </source>
</evidence>
<dbReference type="OrthoDB" id="1658571at2759"/>
<dbReference type="EMBL" id="JAKOGI010000004">
    <property type="protein sequence ID" value="KAJ8452503.1"/>
    <property type="molecule type" value="Genomic_DNA"/>
</dbReference>
<evidence type="ECO:0000313" key="9">
    <source>
        <dbReference type="EMBL" id="KAJ8452503.1"/>
    </source>
</evidence>
<protein>
    <recommendedName>
        <fullName evidence="11">PRA1 family protein</fullName>
    </recommendedName>
</protein>
<feature type="transmembrane region" description="Helical" evidence="8">
    <location>
        <begin position="238"/>
        <end position="258"/>
    </location>
</feature>
<dbReference type="Proteomes" id="UP001153076">
    <property type="component" value="Unassembled WGS sequence"/>
</dbReference>
<feature type="region of interest" description="Disordered" evidence="7">
    <location>
        <begin position="1"/>
        <end position="21"/>
    </location>
</feature>
<comment type="caution">
    <text evidence="9">The sequence shown here is derived from an EMBL/GenBank/DDBJ whole genome shotgun (WGS) entry which is preliminary data.</text>
</comment>
<name>A0A9Q1QRC9_9CARY</name>
<evidence type="ECO:0000256" key="5">
    <source>
        <dbReference type="ARBA" id="ARBA00022989"/>
    </source>
</evidence>
<evidence type="ECO:0000313" key="10">
    <source>
        <dbReference type="Proteomes" id="UP001153076"/>
    </source>
</evidence>
<dbReference type="Pfam" id="PF03208">
    <property type="entry name" value="PRA1"/>
    <property type="match status" value="1"/>
</dbReference>